<dbReference type="EMBL" id="JAOWLV010000002">
    <property type="protein sequence ID" value="MDG4976112.1"/>
    <property type="molecule type" value="Genomic_DNA"/>
</dbReference>
<accession>A0AAP4DTR1</accession>
<name>A0AAP4DTR1_9LACT</name>
<gene>
    <name evidence="1" type="ORF">OGZ50_05110</name>
</gene>
<evidence type="ECO:0000313" key="1">
    <source>
        <dbReference type="EMBL" id="MDG4976112.1"/>
    </source>
</evidence>
<evidence type="ECO:0000313" key="2">
    <source>
        <dbReference type="Proteomes" id="UP001152598"/>
    </source>
</evidence>
<reference evidence="1" key="1">
    <citation type="submission" date="2022-10" db="EMBL/GenBank/DDBJ databases">
        <authorList>
            <person name="Turner M.S."/>
            <person name="Huang W."/>
        </authorList>
    </citation>
    <scope>NUCLEOTIDE SEQUENCE</scope>
    <source>
        <strain evidence="1">54</strain>
    </source>
</reference>
<dbReference type="AlphaFoldDB" id="A0AAP4DTR1"/>
<proteinExistence type="predicted"/>
<sequence>MERKMIYVDNQNEGMAYGAESTQEMIREVVKHLDDDVIRVNITRRKPLDDGDERKDGDTEEYSTIAVHLLDGSVIRMQYT</sequence>
<dbReference type="RefSeq" id="WP_278228310.1">
    <property type="nucleotide sequence ID" value="NZ_JAOWLV010000002.1"/>
</dbReference>
<protein>
    <submittedName>
        <fullName evidence="1">Uncharacterized protein</fullName>
    </submittedName>
</protein>
<dbReference type="Proteomes" id="UP001152598">
    <property type="component" value="Unassembled WGS sequence"/>
</dbReference>
<reference evidence="1" key="2">
    <citation type="journal article" date="2023" name="Food Microbiol.">
        <title>Evaluation of the fermentation potential of lactic acid bacteria isolated from herbs, fruits and vegetables as starter cultures in nut-based milk alternatives.</title>
        <authorList>
            <person name="Huang W."/>
            <person name="Dong A."/>
            <person name="Pham H.T."/>
            <person name="Zhou C."/>
            <person name="Huo Z."/>
            <person name="Watjen A.P."/>
            <person name="Prakash S."/>
            <person name="Bang-Berthelsen C.H."/>
            <person name="Turner M.S."/>
        </authorList>
    </citation>
    <scope>NUCLEOTIDE SEQUENCE</scope>
    <source>
        <strain evidence="1">54</strain>
    </source>
</reference>
<organism evidence="1 2">
    <name type="scientific">Lactococcus lactis</name>
    <dbReference type="NCBI Taxonomy" id="1358"/>
    <lineage>
        <taxon>Bacteria</taxon>
        <taxon>Bacillati</taxon>
        <taxon>Bacillota</taxon>
        <taxon>Bacilli</taxon>
        <taxon>Lactobacillales</taxon>
        <taxon>Streptococcaceae</taxon>
        <taxon>Lactococcus</taxon>
    </lineage>
</organism>
<comment type="caution">
    <text evidence="1">The sequence shown here is derived from an EMBL/GenBank/DDBJ whole genome shotgun (WGS) entry which is preliminary data.</text>
</comment>